<reference evidence="2 3" key="1">
    <citation type="submission" date="2016-07" db="EMBL/GenBank/DDBJ databases">
        <title>Multiple horizontal gene transfer events from other fungi enriched the ability of initially mycotrophic Trichoderma (Ascomycota) to feed on dead plant biomass.</title>
        <authorList>
            <consortium name="DOE Joint Genome Institute"/>
            <person name="Aerts A."/>
            <person name="Atanasova L."/>
            <person name="Chenthamara K."/>
            <person name="Zhang J."/>
            <person name="Grujic M."/>
            <person name="Henrissat B."/>
            <person name="Kuo A."/>
            <person name="Salamov A."/>
            <person name="Lipzen A."/>
            <person name="Labutti K."/>
            <person name="Barry K."/>
            <person name="Miao Y."/>
            <person name="Rahimi M.J."/>
            <person name="Shen Q."/>
            <person name="Grigoriev I.V."/>
            <person name="Kubicek C.P."/>
            <person name="Druzhinina I.S."/>
        </authorList>
    </citation>
    <scope>NUCLEOTIDE SEQUENCE [LARGE SCALE GENOMIC DNA]</scope>
    <source>
        <strain evidence="2 3">CBS 433.97</strain>
    </source>
</reference>
<evidence type="ECO:0000313" key="3">
    <source>
        <dbReference type="Proteomes" id="UP000240493"/>
    </source>
</evidence>
<evidence type="ECO:0000313" key="2">
    <source>
        <dbReference type="EMBL" id="PTB45206.1"/>
    </source>
</evidence>
<gene>
    <name evidence="2" type="ORF">M441DRAFT_309851</name>
</gene>
<accession>A0A2T3ZK79</accession>
<protein>
    <submittedName>
        <fullName evidence="2">Uncharacterized protein</fullName>
    </submittedName>
</protein>
<organism evidence="2 3">
    <name type="scientific">Trichoderma asperellum (strain ATCC 204424 / CBS 433.97 / NBRC 101777)</name>
    <dbReference type="NCBI Taxonomy" id="1042311"/>
    <lineage>
        <taxon>Eukaryota</taxon>
        <taxon>Fungi</taxon>
        <taxon>Dikarya</taxon>
        <taxon>Ascomycota</taxon>
        <taxon>Pezizomycotina</taxon>
        <taxon>Sordariomycetes</taxon>
        <taxon>Hypocreomycetidae</taxon>
        <taxon>Hypocreales</taxon>
        <taxon>Hypocreaceae</taxon>
        <taxon>Trichoderma</taxon>
    </lineage>
</organism>
<evidence type="ECO:0000256" key="1">
    <source>
        <dbReference type="SAM" id="Phobius"/>
    </source>
</evidence>
<keyword evidence="1" id="KW-0812">Transmembrane</keyword>
<keyword evidence="1" id="KW-0472">Membrane</keyword>
<dbReference type="EMBL" id="KZ679257">
    <property type="protein sequence ID" value="PTB45206.1"/>
    <property type="molecule type" value="Genomic_DNA"/>
</dbReference>
<sequence>MGSLASGEWWCISRRDRHIILRGCLRDHQCARRVSTDCPWDCKCTFSGPWIVGVLASPARPQRRKSIYSLALRRPPPSILFFLFPLSLSLCLSFSVTLPSCLVVLTPCSFAILGLACFRRRRLLPSTRACCVTGRAVDTILPSQA</sequence>
<keyword evidence="3" id="KW-1185">Reference proteome</keyword>
<feature type="transmembrane region" description="Helical" evidence="1">
    <location>
        <begin position="102"/>
        <end position="118"/>
    </location>
</feature>
<proteinExistence type="predicted"/>
<dbReference type="AlphaFoldDB" id="A0A2T3ZK79"/>
<dbReference type="Proteomes" id="UP000240493">
    <property type="component" value="Unassembled WGS sequence"/>
</dbReference>
<keyword evidence="1" id="KW-1133">Transmembrane helix</keyword>
<name>A0A2T3ZK79_TRIA4</name>